<name>A0A7S4EV02_CHRCT</name>
<feature type="compositionally biased region" description="Basic residues" evidence="1">
    <location>
        <begin position="328"/>
        <end position="346"/>
    </location>
</feature>
<evidence type="ECO:0000313" key="2">
    <source>
        <dbReference type="EMBL" id="CAE0753539.1"/>
    </source>
</evidence>
<sequence>MPPKAKDPKGGKAKKGKDTAGEEAVLHVRAFLKSYSSHSGAAGLEMLHLPFSPVTTEGTGPFGRVVVHPQLDSGPVPTAGHVKVLLEALAASNYSHLLTLALWNVPLGDLGATCVAGFMSQNRTVINCELPDCGLGTGACKSLCEALEKNRTLTRLNLDHNKLGDEGLQALTENIHANQTLKQLSLAFCELSGASAGRITGSILRIGTLERLELKGNSLGSAGAAFIFQRLSMGHISMAHIGVADTSFGLEPDVHTALNACMRANKTLISYDLRGNHIGDSYAYGYAKMLTMEAKHVIDLRLSDRIDPPLFKQVLNAAAVNKKEWVKMNKKKKGKKGGKKGGKKKS</sequence>
<gene>
    <name evidence="2" type="ORF">PCAR00345_LOCUS6126</name>
</gene>
<dbReference type="InterPro" id="IPR032675">
    <property type="entry name" value="LRR_dom_sf"/>
</dbReference>
<dbReference type="InterPro" id="IPR052394">
    <property type="entry name" value="LRR-containing"/>
</dbReference>
<reference evidence="2" key="1">
    <citation type="submission" date="2021-01" db="EMBL/GenBank/DDBJ databases">
        <authorList>
            <person name="Corre E."/>
            <person name="Pelletier E."/>
            <person name="Niang G."/>
            <person name="Scheremetjew M."/>
            <person name="Finn R."/>
            <person name="Kale V."/>
            <person name="Holt S."/>
            <person name="Cochrane G."/>
            <person name="Meng A."/>
            <person name="Brown T."/>
            <person name="Cohen L."/>
        </authorList>
    </citation>
    <scope>NUCLEOTIDE SEQUENCE</scope>
    <source>
        <strain evidence="2">CCMP645</strain>
    </source>
</reference>
<feature type="region of interest" description="Disordered" evidence="1">
    <location>
        <begin position="1"/>
        <end position="20"/>
    </location>
</feature>
<dbReference type="SUPFAM" id="SSF52047">
    <property type="entry name" value="RNI-like"/>
    <property type="match status" value="1"/>
</dbReference>
<dbReference type="PANTHER" id="PTHR24114:SF2">
    <property type="entry name" value="F-BOX DOMAIN-CONTAINING PROTEIN-RELATED"/>
    <property type="match status" value="1"/>
</dbReference>
<evidence type="ECO:0000256" key="1">
    <source>
        <dbReference type="SAM" id="MobiDB-lite"/>
    </source>
</evidence>
<protein>
    <submittedName>
        <fullName evidence="2">Uncharacterized protein</fullName>
    </submittedName>
</protein>
<dbReference type="Gene3D" id="3.80.10.10">
    <property type="entry name" value="Ribonuclease Inhibitor"/>
    <property type="match status" value="1"/>
</dbReference>
<dbReference type="PANTHER" id="PTHR24114">
    <property type="entry name" value="LEUCINE RICH REPEAT FAMILY PROTEIN"/>
    <property type="match status" value="1"/>
</dbReference>
<dbReference type="InterPro" id="IPR001611">
    <property type="entry name" value="Leu-rich_rpt"/>
</dbReference>
<dbReference type="SMART" id="SM00368">
    <property type="entry name" value="LRR_RI"/>
    <property type="match status" value="5"/>
</dbReference>
<organism evidence="2">
    <name type="scientific">Chrysotila carterae</name>
    <name type="common">Marine alga</name>
    <name type="synonym">Syracosphaera carterae</name>
    <dbReference type="NCBI Taxonomy" id="13221"/>
    <lineage>
        <taxon>Eukaryota</taxon>
        <taxon>Haptista</taxon>
        <taxon>Haptophyta</taxon>
        <taxon>Prymnesiophyceae</taxon>
        <taxon>Isochrysidales</taxon>
        <taxon>Isochrysidaceae</taxon>
        <taxon>Chrysotila</taxon>
    </lineage>
</organism>
<dbReference type="Pfam" id="PF13516">
    <property type="entry name" value="LRR_6"/>
    <property type="match status" value="2"/>
</dbReference>
<feature type="region of interest" description="Disordered" evidence="1">
    <location>
        <begin position="326"/>
        <end position="346"/>
    </location>
</feature>
<dbReference type="EMBL" id="HBIZ01010386">
    <property type="protein sequence ID" value="CAE0753539.1"/>
    <property type="molecule type" value="Transcribed_RNA"/>
</dbReference>
<proteinExistence type="predicted"/>
<dbReference type="AlphaFoldDB" id="A0A7S4EV02"/>
<accession>A0A7S4EV02</accession>